<evidence type="ECO:0000313" key="3">
    <source>
        <dbReference type="Proteomes" id="UP000799778"/>
    </source>
</evidence>
<feature type="transmembrane region" description="Helical" evidence="1">
    <location>
        <begin position="86"/>
        <end position="108"/>
    </location>
</feature>
<keyword evidence="1" id="KW-0472">Membrane</keyword>
<dbReference type="Pfam" id="PF10311">
    <property type="entry name" value="Ilm1"/>
    <property type="match status" value="1"/>
</dbReference>
<dbReference type="AlphaFoldDB" id="A0A6A5XRC8"/>
<dbReference type="OrthoDB" id="5299849at2759"/>
<name>A0A6A5XRC8_9PLEO</name>
<evidence type="ECO:0000313" key="2">
    <source>
        <dbReference type="EMBL" id="KAF2015838.1"/>
    </source>
</evidence>
<dbReference type="PANTHER" id="PTHR28029">
    <property type="entry name" value="PROTEIN ILM1"/>
    <property type="match status" value="1"/>
</dbReference>
<protein>
    <recommendedName>
        <fullName evidence="4">Increased loss of mitochondrial DNA protein 1</fullName>
    </recommendedName>
</protein>
<dbReference type="GeneID" id="54285305"/>
<dbReference type="EMBL" id="ML978069">
    <property type="protein sequence ID" value="KAF2015838.1"/>
    <property type="molecule type" value="Genomic_DNA"/>
</dbReference>
<keyword evidence="1" id="KW-1133">Transmembrane helix</keyword>
<proteinExistence type="predicted"/>
<evidence type="ECO:0008006" key="4">
    <source>
        <dbReference type="Google" id="ProtNLM"/>
    </source>
</evidence>
<dbReference type="RefSeq" id="XP_033384177.1">
    <property type="nucleotide sequence ID" value="XM_033527908.1"/>
</dbReference>
<gene>
    <name evidence="2" type="ORF">BU24DRAFT_422139</name>
</gene>
<accession>A0A6A5XRC8</accession>
<dbReference type="Proteomes" id="UP000799778">
    <property type="component" value="Unassembled WGS sequence"/>
</dbReference>
<reference evidence="2" key="1">
    <citation type="journal article" date="2020" name="Stud. Mycol.">
        <title>101 Dothideomycetes genomes: a test case for predicting lifestyles and emergence of pathogens.</title>
        <authorList>
            <person name="Haridas S."/>
            <person name="Albert R."/>
            <person name="Binder M."/>
            <person name="Bloem J."/>
            <person name="Labutti K."/>
            <person name="Salamov A."/>
            <person name="Andreopoulos B."/>
            <person name="Baker S."/>
            <person name="Barry K."/>
            <person name="Bills G."/>
            <person name="Bluhm B."/>
            <person name="Cannon C."/>
            <person name="Castanera R."/>
            <person name="Culley D."/>
            <person name="Daum C."/>
            <person name="Ezra D."/>
            <person name="Gonzalez J."/>
            <person name="Henrissat B."/>
            <person name="Kuo A."/>
            <person name="Liang C."/>
            <person name="Lipzen A."/>
            <person name="Lutzoni F."/>
            <person name="Magnuson J."/>
            <person name="Mondo S."/>
            <person name="Nolan M."/>
            <person name="Ohm R."/>
            <person name="Pangilinan J."/>
            <person name="Park H.-J."/>
            <person name="Ramirez L."/>
            <person name="Alfaro M."/>
            <person name="Sun H."/>
            <person name="Tritt A."/>
            <person name="Yoshinaga Y."/>
            <person name="Zwiers L.-H."/>
            <person name="Turgeon B."/>
            <person name="Goodwin S."/>
            <person name="Spatafora J."/>
            <person name="Crous P."/>
            <person name="Grigoriev I."/>
        </authorList>
    </citation>
    <scope>NUCLEOTIDE SEQUENCE</scope>
    <source>
        <strain evidence="2">CBS 175.79</strain>
    </source>
</reference>
<organism evidence="2 3">
    <name type="scientific">Aaosphaeria arxii CBS 175.79</name>
    <dbReference type="NCBI Taxonomy" id="1450172"/>
    <lineage>
        <taxon>Eukaryota</taxon>
        <taxon>Fungi</taxon>
        <taxon>Dikarya</taxon>
        <taxon>Ascomycota</taxon>
        <taxon>Pezizomycotina</taxon>
        <taxon>Dothideomycetes</taxon>
        <taxon>Pleosporomycetidae</taxon>
        <taxon>Pleosporales</taxon>
        <taxon>Pleosporales incertae sedis</taxon>
        <taxon>Aaosphaeria</taxon>
    </lineage>
</organism>
<sequence>MAIFSATTIIRSLALFHVTLAVFFLKNPKIIASQNIVFVLGEAMQLPTPREFSTPSALTAFIAVLFAFLGIADLTTLSLPEEASELYWGVQTPVRLAFLFGITGYTYLFKEGGMFAARGRAYKYNAGDDLKNSLVFTWGFIEMAAWFWVFVTIRDERRQRAARLIEKRKAEHNVL</sequence>
<dbReference type="PANTHER" id="PTHR28029:SF1">
    <property type="entry name" value="PROTEIN ILM1"/>
    <property type="match status" value="1"/>
</dbReference>
<keyword evidence="1" id="KW-0812">Transmembrane</keyword>
<feature type="transmembrane region" description="Helical" evidence="1">
    <location>
        <begin position="135"/>
        <end position="153"/>
    </location>
</feature>
<keyword evidence="3" id="KW-1185">Reference proteome</keyword>
<evidence type="ECO:0000256" key="1">
    <source>
        <dbReference type="SAM" id="Phobius"/>
    </source>
</evidence>
<feature type="transmembrane region" description="Helical" evidence="1">
    <location>
        <begin position="57"/>
        <end position="79"/>
    </location>
</feature>
<dbReference type="InterPro" id="IPR018815">
    <property type="entry name" value="Incr_loss_mito_DNA_1"/>
</dbReference>